<protein>
    <submittedName>
        <fullName evidence="2">Uncharacterized protein</fullName>
    </submittedName>
</protein>
<keyword evidence="3" id="KW-1185">Reference proteome</keyword>
<keyword evidence="1" id="KW-1133">Transmembrane helix</keyword>
<reference evidence="3" key="2">
    <citation type="submission" date="2015-01" db="EMBL/GenBank/DDBJ databases">
        <title>Evolutionary Origins and Diversification of the Mycorrhizal Mutualists.</title>
        <authorList>
            <consortium name="DOE Joint Genome Institute"/>
            <consortium name="Mycorrhizal Genomics Consortium"/>
            <person name="Kohler A."/>
            <person name="Kuo A."/>
            <person name="Nagy L.G."/>
            <person name="Floudas D."/>
            <person name="Copeland A."/>
            <person name="Barry K.W."/>
            <person name="Cichocki N."/>
            <person name="Veneault-Fourrey C."/>
            <person name="LaButti K."/>
            <person name="Lindquist E.A."/>
            <person name="Lipzen A."/>
            <person name="Lundell T."/>
            <person name="Morin E."/>
            <person name="Murat C."/>
            <person name="Riley R."/>
            <person name="Ohm R."/>
            <person name="Sun H."/>
            <person name="Tunlid A."/>
            <person name="Henrissat B."/>
            <person name="Grigoriev I.V."/>
            <person name="Hibbett D.S."/>
            <person name="Martin F."/>
        </authorList>
    </citation>
    <scope>NUCLEOTIDE SEQUENCE [LARGE SCALE GENOMIC DNA]</scope>
    <source>
        <strain evidence="3">LaAM-08-1</strain>
    </source>
</reference>
<dbReference type="HOGENOM" id="CLU_2223696_0_0_1"/>
<reference evidence="2 3" key="1">
    <citation type="submission" date="2014-04" db="EMBL/GenBank/DDBJ databases">
        <authorList>
            <consortium name="DOE Joint Genome Institute"/>
            <person name="Kuo A."/>
            <person name="Kohler A."/>
            <person name="Nagy L.G."/>
            <person name="Floudas D."/>
            <person name="Copeland A."/>
            <person name="Barry K.W."/>
            <person name="Cichocki N."/>
            <person name="Veneault-Fourrey C."/>
            <person name="LaButti K."/>
            <person name="Lindquist E.A."/>
            <person name="Lipzen A."/>
            <person name="Lundell T."/>
            <person name="Morin E."/>
            <person name="Murat C."/>
            <person name="Sun H."/>
            <person name="Tunlid A."/>
            <person name="Henrissat B."/>
            <person name="Grigoriev I.V."/>
            <person name="Hibbett D.S."/>
            <person name="Martin F."/>
            <person name="Nordberg H.P."/>
            <person name="Cantor M.N."/>
            <person name="Hua S.X."/>
        </authorList>
    </citation>
    <scope>NUCLEOTIDE SEQUENCE [LARGE SCALE GENOMIC DNA]</scope>
    <source>
        <strain evidence="2 3">LaAM-08-1</strain>
    </source>
</reference>
<evidence type="ECO:0000313" key="2">
    <source>
        <dbReference type="EMBL" id="KIK03595.1"/>
    </source>
</evidence>
<feature type="transmembrane region" description="Helical" evidence="1">
    <location>
        <begin position="85"/>
        <end position="105"/>
    </location>
</feature>
<evidence type="ECO:0000256" key="1">
    <source>
        <dbReference type="SAM" id="Phobius"/>
    </source>
</evidence>
<keyword evidence="1" id="KW-0472">Membrane</keyword>
<name>A0A0C9WVN9_9AGAR</name>
<evidence type="ECO:0000313" key="3">
    <source>
        <dbReference type="Proteomes" id="UP000054477"/>
    </source>
</evidence>
<organism evidence="2 3">
    <name type="scientific">Laccaria amethystina LaAM-08-1</name>
    <dbReference type="NCBI Taxonomy" id="1095629"/>
    <lineage>
        <taxon>Eukaryota</taxon>
        <taxon>Fungi</taxon>
        <taxon>Dikarya</taxon>
        <taxon>Basidiomycota</taxon>
        <taxon>Agaricomycotina</taxon>
        <taxon>Agaricomycetes</taxon>
        <taxon>Agaricomycetidae</taxon>
        <taxon>Agaricales</taxon>
        <taxon>Agaricineae</taxon>
        <taxon>Hydnangiaceae</taxon>
        <taxon>Laccaria</taxon>
    </lineage>
</organism>
<sequence>MLSERDNQLHHVPDVNYSGQIYSGGNRFLGRPITFLFSKLLAFIIFCNILSSFLDDFSLVVNLWRRSVRNRSLKVYCFSRQSLNGAATSAATISISMFFFGFRALR</sequence>
<accession>A0A0C9WVN9</accession>
<dbReference type="Proteomes" id="UP000054477">
    <property type="component" value="Unassembled WGS sequence"/>
</dbReference>
<gene>
    <name evidence="2" type="ORF">K443DRAFT_94807</name>
</gene>
<dbReference type="AlphaFoldDB" id="A0A0C9WVN9"/>
<dbReference type="EMBL" id="KN838578">
    <property type="protein sequence ID" value="KIK03595.1"/>
    <property type="molecule type" value="Genomic_DNA"/>
</dbReference>
<feature type="transmembrane region" description="Helical" evidence="1">
    <location>
        <begin position="40"/>
        <end position="64"/>
    </location>
</feature>
<proteinExistence type="predicted"/>
<keyword evidence="1" id="KW-0812">Transmembrane</keyword>